<dbReference type="SMART" id="SM00487">
    <property type="entry name" value="DEXDc"/>
    <property type="match status" value="1"/>
</dbReference>
<name>X6NTY3_RETFI</name>
<evidence type="ECO:0000256" key="3">
    <source>
        <dbReference type="ARBA" id="ARBA00022806"/>
    </source>
</evidence>
<proteinExistence type="predicted"/>
<keyword evidence="3" id="KW-0347">Helicase</keyword>
<dbReference type="GO" id="GO:0016787">
    <property type="term" value="F:hydrolase activity"/>
    <property type="evidence" value="ECO:0007669"/>
    <property type="project" value="UniProtKB-KW"/>
</dbReference>
<evidence type="ECO:0000256" key="1">
    <source>
        <dbReference type="ARBA" id="ARBA00022741"/>
    </source>
</evidence>
<dbReference type="Proteomes" id="UP000023152">
    <property type="component" value="Unassembled WGS sequence"/>
</dbReference>
<dbReference type="OMA" id="VWKEKQT"/>
<dbReference type="AlphaFoldDB" id="X6NTY3"/>
<keyword evidence="4" id="KW-0067">ATP-binding</keyword>
<keyword evidence="8" id="KW-1185">Reference proteome</keyword>
<evidence type="ECO:0000259" key="6">
    <source>
        <dbReference type="PROSITE" id="PS51192"/>
    </source>
</evidence>
<dbReference type="EMBL" id="ASPP01006158">
    <property type="protein sequence ID" value="ETO29249.1"/>
    <property type="molecule type" value="Genomic_DNA"/>
</dbReference>
<gene>
    <name evidence="7" type="ORF">RFI_07872</name>
</gene>
<dbReference type="PROSITE" id="PS51192">
    <property type="entry name" value="HELICASE_ATP_BIND_1"/>
    <property type="match status" value="1"/>
</dbReference>
<dbReference type="InterPro" id="IPR027417">
    <property type="entry name" value="P-loop_NTPase"/>
</dbReference>
<evidence type="ECO:0000313" key="7">
    <source>
        <dbReference type="EMBL" id="ETO29249.1"/>
    </source>
</evidence>
<dbReference type="GO" id="GO:0003723">
    <property type="term" value="F:RNA binding"/>
    <property type="evidence" value="ECO:0007669"/>
    <property type="project" value="TreeGrafter"/>
</dbReference>
<evidence type="ECO:0000256" key="4">
    <source>
        <dbReference type="ARBA" id="ARBA00022840"/>
    </source>
</evidence>
<reference evidence="7 8" key="1">
    <citation type="journal article" date="2013" name="Curr. Biol.">
        <title>The Genome of the Foraminiferan Reticulomyxa filosa.</title>
        <authorList>
            <person name="Glockner G."/>
            <person name="Hulsmann N."/>
            <person name="Schleicher M."/>
            <person name="Noegel A.A."/>
            <person name="Eichinger L."/>
            <person name="Gallinger C."/>
            <person name="Pawlowski J."/>
            <person name="Sierra R."/>
            <person name="Euteneuer U."/>
            <person name="Pillet L."/>
            <person name="Moustafa A."/>
            <person name="Platzer M."/>
            <person name="Groth M."/>
            <person name="Szafranski K."/>
            <person name="Schliwa M."/>
        </authorList>
    </citation>
    <scope>NUCLEOTIDE SEQUENCE [LARGE SCALE GENOMIC DNA]</scope>
</reference>
<dbReference type="GO" id="GO:0005524">
    <property type="term" value="F:ATP binding"/>
    <property type="evidence" value="ECO:0007669"/>
    <property type="project" value="UniProtKB-KW"/>
</dbReference>
<dbReference type="PANTHER" id="PTHR18934">
    <property type="entry name" value="ATP-DEPENDENT RNA HELICASE"/>
    <property type="match status" value="1"/>
</dbReference>
<feature type="region of interest" description="Disordered" evidence="5">
    <location>
        <begin position="1"/>
        <end position="63"/>
    </location>
</feature>
<dbReference type="Gene3D" id="3.40.50.300">
    <property type="entry name" value="P-loop containing nucleotide triphosphate hydrolases"/>
    <property type="match status" value="1"/>
</dbReference>
<feature type="compositionally biased region" description="Low complexity" evidence="5">
    <location>
        <begin position="18"/>
        <end position="31"/>
    </location>
</feature>
<evidence type="ECO:0000313" key="8">
    <source>
        <dbReference type="Proteomes" id="UP000023152"/>
    </source>
</evidence>
<dbReference type="PANTHER" id="PTHR18934:SF91">
    <property type="entry name" value="PRE-MRNA-SPLICING FACTOR ATP-DEPENDENT RNA HELICASE PRP16"/>
    <property type="match status" value="1"/>
</dbReference>
<dbReference type="GO" id="GO:0004386">
    <property type="term" value="F:helicase activity"/>
    <property type="evidence" value="ECO:0007669"/>
    <property type="project" value="UniProtKB-KW"/>
</dbReference>
<dbReference type="OrthoDB" id="10253254at2759"/>
<accession>X6NTY3</accession>
<feature type="domain" description="Helicase ATP-binding" evidence="6">
    <location>
        <begin position="87"/>
        <end position="255"/>
    </location>
</feature>
<dbReference type="SUPFAM" id="SSF52540">
    <property type="entry name" value="P-loop containing nucleoside triphosphate hydrolases"/>
    <property type="match status" value="1"/>
</dbReference>
<protein>
    <recommendedName>
        <fullName evidence="6">Helicase ATP-binding domain-containing protein</fullName>
    </recommendedName>
</protein>
<evidence type="ECO:0000256" key="5">
    <source>
        <dbReference type="SAM" id="MobiDB-lite"/>
    </source>
</evidence>
<organism evidence="7 8">
    <name type="scientific">Reticulomyxa filosa</name>
    <dbReference type="NCBI Taxonomy" id="46433"/>
    <lineage>
        <taxon>Eukaryota</taxon>
        <taxon>Sar</taxon>
        <taxon>Rhizaria</taxon>
        <taxon>Retaria</taxon>
        <taxon>Foraminifera</taxon>
        <taxon>Monothalamids</taxon>
        <taxon>Reticulomyxidae</taxon>
        <taxon>Reticulomyxa</taxon>
    </lineage>
</organism>
<dbReference type="InterPro" id="IPR011545">
    <property type="entry name" value="DEAD/DEAH_box_helicase_dom"/>
</dbReference>
<evidence type="ECO:0000256" key="2">
    <source>
        <dbReference type="ARBA" id="ARBA00022801"/>
    </source>
</evidence>
<keyword evidence="2" id="KW-0378">Hydrolase</keyword>
<dbReference type="Pfam" id="PF00270">
    <property type="entry name" value="DEAD"/>
    <property type="match status" value="1"/>
</dbReference>
<sequence>MTTISTSEHNRKRKRSRSALLGSSRGSGRSKSPSEERPRKRHKSNYNDKSNNHAEKTKKRRMNERLIQENAIEKKHLPIEDYKEEIMNLILKNDCVVVTGETGSGKSTQLSQFLYAAGFRNICVTQPRRVGATSLSLRVSQEMGCKLGNLVGYRIRFSDCTNEHTQICYMTDGILLREVLHDKLLRRYDCVILDEAHERSLQTDILFAILRDIVLQRKQTASEHAKPFKLLVTSATLDVNKFSKFSVFVLLEIITVNGANKTQTQILF</sequence>
<comment type="caution">
    <text evidence="7">The sequence shown here is derived from an EMBL/GenBank/DDBJ whole genome shotgun (WGS) entry which is preliminary data.</text>
</comment>
<dbReference type="InterPro" id="IPR014001">
    <property type="entry name" value="Helicase_ATP-bd"/>
</dbReference>
<keyword evidence="1" id="KW-0547">Nucleotide-binding</keyword>